<dbReference type="Gene3D" id="2.130.10.130">
    <property type="entry name" value="Integrin alpha, N-terminal"/>
    <property type="match status" value="4"/>
</dbReference>
<sequence length="689" mass="73246">MMKRSILLFVLALCALDASAANVSFSRPIRLTTEWGPFGSTAIGDVDGDGRKDLAVTRASGYETPTLLVYLQRTDGTFAAPLQTVLPPAYGSDLPILLVDLDKDGKPELFVGQGNTQVSIVKVANGALTKSSFPTRMSCAYAAAGDIDGDGNVDIACHDEQVTATIFFGNGAGGFRNNLEVGTGAGTWYKEWEIKGIDLADVTGDGRPDLLVTSSLISSFFVLQNNSLGGFFPGATAYPHPYTPTGVYPAAVRAVDTDGDGIDEVVTVSPDNRPNAYINVYKRRANGYLGLSARIPTFSSTTALLASDLDGDGDKELVLGHHQMGAISVAGANGSGLQSQSRFELPGFGNAVWDLFEIVGSSHALSIGDVDSDGCPDLAATTFTGTTLLFGCEPNFHKLPVNDVDGDGFADILWREGPGGVQYSMFRVTQYCIRAYYNCPTTVDPYQEPQALGDFDGDGTSDILWRNPATGANTVLLASLFPRMLTPAGTAWRAMGTGDFDGDDRSDLFWRNSVSGANSIWRSADASAQIAVAPVGNTDWKVAGIGDFDGDGKSDVLWHHAISGANTIWRSGNNLTQMAMTGVSNTAWQIAGIGDFDGDGRDDVVWRNAVSGANTIWLAANNATQRSVTGVFNPDWQIATIGDYDGDGRADLFWRNGASGANTIWLSANSATQLAVPTWPTYFTFFGQR</sequence>
<dbReference type="Pfam" id="PF01839">
    <property type="entry name" value="FG-GAP"/>
    <property type="match status" value="1"/>
</dbReference>
<dbReference type="AlphaFoldDB" id="A0A0A2WJE8"/>
<proteinExistence type="predicted"/>
<evidence type="ECO:0000256" key="1">
    <source>
        <dbReference type="ARBA" id="ARBA00022729"/>
    </source>
</evidence>
<evidence type="ECO:0000256" key="2">
    <source>
        <dbReference type="SAM" id="SignalP"/>
    </source>
</evidence>
<comment type="caution">
    <text evidence="3">The sequence shown here is derived from an EMBL/GenBank/DDBJ whole genome shotgun (WGS) entry which is preliminary data.</text>
</comment>
<dbReference type="InterPro" id="IPR028994">
    <property type="entry name" value="Integrin_alpha_N"/>
</dbReference>
<keyword evidence="1 2" id="KW-0732">Signal</keyword>
<dbReference type="SUPFAM" id="SSF69318">
    <property type="entry name" value="Integrin alpha N-terminal domain"/>
    <property type="match status" value="2"/>
</dbReference>
<evidence type="ECO:0000313" key="4">
    <source>
        <dbReference type="Proteomes" id="UP000030518"/>
    </source>
</evidence>
<dbReference type="STRING" id="1300345.LF41_837"/>
<organism evidence="3 4">
    <name type="scientific">Lysobacter dokdonensis DS-58</name>
    <dbReference type="NCBI Taxonomy" id="1300345"/>
    <lineage>
        <taxon>Bacteria</taxon>
        <taxon>Pseudomonadati</taxon>
        <taxon>Pseudomonadota</taxon>
        <taxon>Gammaproteobacteria</taxon>
        <taxon>Lysobacterales</taxon>
        <taxon>Lysobacteraceae</taxon>
        <taxon>Noviluteimonas</taxon>
    </lineage>
</organism>
<protein>
    <submittedName>
        <fullName evidence="3">Calcium-binding RTX toxin-like protein</fullName>
    </submittedName>
</protein>
<dbReference type="Proteomes" id="UP000030518">
    <property type="component" value="Unassembled WGS sequence"/>
</dbReference>
<keyword evidence="4" id="KW-1185">Reference proteome</keyword>
<dbReference type="PANTHER" id="PTHR46580:SF2">
    <property type="entry name" value="MAM DOMAIN-CONTAINING PROTEIN"/>
    <property type="match status" value="1"/>
</dbReference>
<feature type="signal peptide" evidence="2">
    <location>
        <begin position="1"/>
        <end position="20"/>
    </location>
</feature>
<dbReference type="PATRIC" id="fig|1300345.3.peg.161"/>
<dbReference type="eggNOG" id="COG2931">
    <property type="taxonomic scope" value="Bacteria"/>
</dbReference>
<dbReference type="Pfam" id="PF13517">
    <property type="entry name" value="FG-GAP_3"/>
    <property type="match status" value="4"/>
</dbReference>
<dbReference type="OrthoDB" id="1114329at2"/>
<accession>A0A0A2WJE8</accession>
<dbReference type="eggNOG" id="COG2706">
    <property type="taxonomic scope" value="Bacteria"/>
</dbReference>
<feature type="chain" id="PRO_5001996331" evidence="2">
    <location>
        <begin position="21"/>
        <end position="689"/>
    </location>
</feature>
<gene>
    <name evidence="3" type="ORF">LF41_837</name>
</gene>
<name>A0A0A2WJE8_9GAMM</name>
<dbReference type="InterPro" id="IPR013517">
    <property type="entry name" value="FG-GAP"/>
</dbReference>
<reference evidence="3 4" key="1">
    <citation type="submission" date="2014-09" db="EMBL/GenBank/DDBJ databases">
        <title>Genome sequences of Lysobacter dokdonensis DS-58.</title>
        <authorList>
            <person name="Kim J.F."/>
            <person name="Kwak M.-J."/>
        </authorList>
    </citation>
    <scope>NUCLEOTIDE SEQUENCE [LARGE SCALE GENOMIC DNA]</scope>
    <source>
        <strain evidence="3 4">DS-58</strain>
    </source>
</reference>
<dbReference type="RefSeq" id="WP_161786900.1">
    <property type="nucleotide sequence ID" value="NZ_JRKJ01000002.1"/>
</dbReference>
<evidence type="ECO:0000313" key="3">
    <source>
        <dbReference type="EMBL" id="KGQ20301.1"/>
    </source>
</evidence>
<dbReference type="EMBL" id="JRKJ01000002">
    <property type="protein sequence ID" value="KGQ20301.1"/>
    <property type="molecule type" value="Genomic_DNA"/>
</dbReference>
<dbReference type="PANTHER" id="PTHR46580">
    <property type="entry name" value="SENSOR KINASE-RELATED"/>
    <property type="match status" value="1"/>
</dbReference>